<dbReference type="Pfam" id="PF01171">
    <property type="entry name" value="ATP_bind_3"/>
    <property type="match status" value="1"/>
</dbReference>
<dbReference type="GO" id="GO:0008033">
    <property type="term" value="P:tRNA processing"/>
    <property type="evidence" value="ECO:0007669"/>
    <property type="project" value="InterPro"/>
</dbReference>
<dbReference type="AlphaFoldDB" id="A0A3Q9HS61"/>
<organism evidence="3 4">
    <name type="scientific">Anoxybacter fermentans</name>
    <dbReference type="NCBI Taxonomy" id="1323375"/>
    <lineage>
        <taxon>Bacteria</taxon>
        <taxon>Bacillati</taxon>
        <taxon>Bacillota</taxon>
        <taxon>Clostridia</taxon>
        <taxon>Halanaerobiales</taxon>
        <taxon>Anoxybacter</taxon>
    </lineage>
</organism>
<protein>
    <submittedName>
        <fullName evidence="3">tRNA 2-thiocytidine(32) synthetase TtcA</fullName>
    </submittedName>
</protein>
<evidence type="ECO:0000259" key="2">
    <source>
        <dbReference type="Pfam" id="PF01171"/>
    </source>
</evidence>
<dbReference type="EMBL" id="CP016379">
    <property type="protein sequence ID" value="AZR74451.1"/>
    <property type="molecule type" value="Genomic_DNA"/>
</dbReference>
<dbReference type="CDD" id="cd24138">
    <property type="entry name" value="TtcA-like"/>
    <property type="match status" value="1"/>
</dbReference>
<dbReference type="GO" id="GO:0016740">
    <property type="term" value="F:transferase activity"/>
    <property type="evidence" value="ECO:0007669"/>
    <property type="project" value="UniProtKB-KW"/>
</dbReference>
<dbReference type="OrthoDB" id="9801054at2"/>
<dbReference type="InterPro" id="IPR011063">
    <property type="entry name" value="TilS/TtcA_N"/>
</dbReference>
<dbReference type="InterPro" id="IPR014729">
    <property type="entry name" value="Rossmann-like_a/b/a_fold"/>
</dbReference>
<evidence type="ECO:0000313" key="4">
    <source>
        <dbReference type="Proteomes" id="UP000267250"/>
    </source>
</evidence>
<feature type="domain" description="tRNA(Ile)-lysidine/2-thiocytidine synthase N-terminal" evidence="2">
    <location>
        <begin position="29"/>
        <end position="188"/>
    </location>
</feature>
<name>A0A3Q9HS61_9FIRM</name>
<sequence length="266" mass="30776">MRLSLPRTYVKKIWRAIVEFDLIQANDRIMIGFSGGKDSSFLAYALSVLKKSAPIPFEVEAVHIDLGFNPDFDFGRFYKFFEQIEIPFHVEHTRIQEIVFSKGEKSACARCAYFRRGAVNSYAKERGCNKVAYAHHYDDAVETFLLSILYSGQVSTFLPRTYLTESKLTVIRPLVYLREKEIREAKKFTGYEPIISPCPMDGCTKRAEVKNLIRQLTRKNKMVFYNVAAAMCENSIGDMWPKRLTGEEFAAKMKEFWSLKYSDLED</sequence>
<dbReference type="RefSeq" id="WP_127017809.1">
    <property type="nucleotide sequence ID" value="NZ_CP016379.1"/>
</dbReference>
<gene>
    <name evidence="3" type="ORF">BBF96_14275</name>
</gene>
<dbReference type="InterPro" id="IPR035107">
    <property type="entry name" value="tRNA_thiolation_TtcA_Ctu1"/>
</dbReference>
<dbReference type="KEGG" id="aft:BBF96_14275"/>
<reference evidence="3 4" key="1">
    <citation type="submission" date="2016-07" db="EMBL/GenBank/DDBJ databases">
        <title>Genome and transcriptome analysis of iron-reducing fermentative bacteria Anoxybacter fermentans.</title>
        <authorList>
            <person name="Zeng X."/>
            <person name="Shao Z."/>
        </authorList>
    </citation>
    <scope>NUCLEOTIDE SEQUENCE [LARGE SCALE GENOMIC DNA]</scope>
    <source>
        <strain evidence="3 4">DY22613</strain>
    </source>
</reference>
<accession>A0A3Q9HS61</accession>
<dbReference type="PANTHER" id="PTHR43686">
    <property type="entry name" value="SULFURTRANSFERASE-RELATED"/>
    <property type="match status" value="1"/>
</dbReference>
<dbReference type="SUPFAM" id="SSF52402">
    <property type="entry name" value="Adenine nucleotide alpha hydrolases-like"/>
    <property type="match status" value="1"/>
</dbReference>
<proteinExistence type="predicted"/>
<dbReference type="PANTHER" id="PTHR43686:SF1">
    <property type="entry name" value="AMINOTRAN_5 DOMAIN-CONTAINING PROTEIN"/>
    <property type="match status" value="1"/>
</dbReference>
<evidence type="ECO:0000313" key="3">
    <source>
        <dbReference type="EMBL" id="AZR74451.1"/>
    </source>
</evidence>
<dbReference type="PIRSF" id="PIRSF004976">
    <property type="entry name" value="ATPase_YdaO"/>
    <property type="match status" value="1"/>
</dbReference>
<dbReference type="Proteomes" id="UP000267250">
    <property type="component" value="Chromosome"/>
</dbReference>
<keyword evidence="1" id="KW-0808">Transferase</keyword>
<keyword evidence="4" id="KW-1185">Reference proteome</keyword>
<dbReference type="Gene3D" id="3.40.50.620">
    <property type="entry name" value="HUPs"/>
    <property type="match status" value="1"/>
</dbReference>
<evidence type="ECO:0000256" key="1">
    <source>
        <dbReference type="ARBA" id="ARBA00022679"/>
    </source>
</evidence>